<keyword evidence="2" id="KW-1185">Reference proteome</keyword>
<gene>
    <name evidence="1" type="ORF">LMG18101_04671</name>
</gene>
<protein>
    <submittedName>
        <fullName evidence="1">Uncharacterized protein</fullName>
    </submittedName>
</protein>
<dbReference type="EMBL" id="CATZLL010000018">
    <property type="protein sequence ID" value="CAJ0821572.1"/>
    <property type="molecule type" value="Genomic_DNA"/>
</dbReference>
<sequence length="562" mass="61628">MTEEQLREAILALREGHWDQYEALIRPLLKSNKEETWARLAAEHPATVNLLSVLSLLSKKQARAACHWLLPAIGNLSALSLIEAFSLLDFAETLDASYWHVPTQQLASHIAERTDLGAEIGEGLRADPRRGDASQRVWAVAFSSATPLIAARYLVGLMTGSRTDTQLLIHLLHASPVGAPVVQAELAPCEKPLADFLLGKTGEFGHAAWSAMTCIASFSPTAVGYLLSAVDTANSQAVGAIANSLYQLNGAAAESLQRILNGMVTIGVQSEQARAQIDRAIANLMFRDELRPYAVASLLDLCSLESDAVEMFKEAFGGLAEHPAEFFRVLSEWLVRPVTSFSSVTGLLSLCTSRRAPVGLDAAVFAAHGPDSWLKAARRLLALTHHGPTLCQFIAVIAAMESIGDARLQLAGQMLNIAFTEYPSATEQFLKEKTAEISRSDPTAYVFRGVYANALRWRRVLARLPARKELRPSELELQALRAMKRRINREVMRAAEEQSIFRQLVSKSHIAQGRKFVSHTQFGPPQVTEMAQSSHSVELPSSELADPMRGILERRKLLETAR</sequence>
<dbReference type="Proteomes" id="UP001189757">
    <property type="component" value="Unassembled WGS sequence"/>
</dbReference>
<dbReference type="RefSeq" id="WP_316682562.1">
    <property type="nucleotide sequence ID" value="NZ_CATZLL010000018.1"/>
</dbReference>
<evidence type="ECO:0000313" key="1">
    <source>
        <dbReference type="EMBL" id="CAJ0821572.1"/>
    </source>
</evidence>
<proteinExistence type="predicted"/>
<evidence type="ECO:0000313" key="2">
    <source>
        <dbReference type="Proteomes" id="UP001189757"/>
    </source>
</evidence>
<reference evidence="1 2" key="1">
    <citation type="submission" date="2023-07" db="EMBL/GenBank/DDBJ databases">
        <authorList>
            <person name="Peeters C."/>
        </authorList>
    </citation>
    <scope>NUCLEOTIDE SEQUENCE [LARGE SCALE GENOMIC DNA]</scope>
    <source>
        <strain evidence="1 2">LMG 18101</strain>
    </source>
</reference>
<comment type="caution">
    <text evidence="1">The sequence shown here is derived from an EMBL/GenBank/DDBJ whole genome shotgun (WGS) entry which is preliminary data.</text>
</comment>
<organism evidence="1 2">
    <name type="scientific">Ralstonia flaminis</name>
    <dbReference type="NCBI Taxonomy" id="3058597"/>
    <lineage>
        <taxon>Bacteria</taxon>
        <taxon>Pseudomonadati</taxon>
        <taxon>Pseudomonadota</taxon>
        <taxon>Betaproteobacteria</taxon>
        <taxon>Burkholderiales</taxon>
        <taxon>Burkholderiaceae</taxon>
        <taxon>Ralstonia</taxon>
    </lineage>
</organism>
<name>A0ABN9JQZ3_9RALS</name>
<accession>A0ABN9JQZ3</accession>